<comment type="caution">
    <text evidence="1">The sequence shown here is derived from an EMBL/GenBank/DDBJ whole genome shotgun (WGS) entry which is preliminary data.</text>
</comment>
<sequence>MQINRMISATIVGAALTLCSCGGGDDAQIPDNSGQGGGSIAGNTELSFTANTTDLLRNPMNGWVMYVSGSADPSYFDRQIYLSELGKNVYVRDYASACYIRTGWKSLNPADGKYAWEDPSTPIYKLVARAEELGLPIAFRVVVDGRDQRENTPQFVFDAGAEYWLENDRYPDRKTPLAMDPIWRQYYEKFVRAFAQRFNNAETTAFIDAYGLGKWGEGHNVCYEQGNAITDKTVEYKANTMEWITRLYADNFTEVPLVINYHRQLGHPVSSGKNAQPDSEALLAIAIRNGYCLRSDAIGMNNAEWGYNSWEKAFARTWNYKLPILMEGGWIVGQHSYWNDDKKYRKDHPEDVRQGEFDDSKEARVNMMDFRVGDETESWFKTSFNLVKRFIAEGGYRLYPDKVSLPSAIKGGQTATIGHRWRNIGWGYLPNNLQQWNYKYKVAFALLDSNGEPVQVFVDKECEPSHLQEGNPYDYRFNVSPSVSAGEYTWGVAIVNTRDDNKPGIKLALSSKPAQSGWIALSKVRVD</sequence>
<evidence type="ECO:0000313" key="1">
    <source>
        <dbReference type="EMBL" id="TGY76103.1"/>
    </source>
</evidence>
<evidence type="ECO:0000313" key="2">
    <source>
        <dbReference type="Proteomes" id="UP000306630"/>
    </source>
</evidence>
<dbReference type="RefSeq" id="WP_135992735.1">
    <property type="nucleotide sequence ID" value="NZ_CAMVVV010000037.1"/>
</dbReference>
<dbReference type="InterPro" id="IPR017853">
    <property type="entry name" value="GH"/>
</dbReference>
<accession>A0A4S2G2Q8</accession>
<name>A0A4S2G2Q8_9BACT</name>
<dbReference type="PROSITE" id="PS51257">
    <property type="entry name" value="PROKAR_LIPOPROTEIN"/>
    <property type="match status" value="1"/>
</dbReference>
<dbReference type="Gene3D" id="3.20.20.80">
    <property type="entry name" value="Glycosidases"/>
    <property type="match status" value="1"/>
</dbReference>
<dbReference type="EMBL" id="SRYD01000005">
    <property type="protein sequence ID" value="TGY76103.1"/>
    <property type="molecule type" value="Genomic_DNA"/>
</dbReference>
<dbReference type="SUPFAM" id="SSF51445">
    <property type="entry name" value="(Trans)glycosidases"/>
    <property type="match status" value="1"/>
</dbReference>
<dbReference type="AlphaFoldDB" id="A0A4S2G2Q8"/>
<gene>
    <name evidence="1" type="ORF">E5333_01890</name>
</gene>
<proteinExistence type="predicted"/>
<protein>
    <submittedName>
        <fullName evidence="1">DUF4832 domain-containing protein</fullName>
    </submittedName>
</protein>
<dbReference type="Proteomes" id="UP000306630">
    <property type="component" value="Unassembled WGS sequence"/>
</dbReference>
<reference evidence="1 2" key="1">
    <citation type="submission" date="2019-04" db="EMBL/GenBank/DDBJ databases">
        <title>Microbes associate with the intestines of laboratory mice.</title>
        <authorList>
            <person name="Navarre W."/>
            <person name="Wong E."/>
            <person name="Huang K."/>
            <person name="Tropini C."/>
            <person name="Ng K."/>
            <person name="Yu B."/>
        </authorList>
    </citation>
    <scope>NUCLEOTIDE SEQUENCE [LARGE SCALE GENOMIC DNA]</scope>
    <source>
        <strain evidence="1 2">NM06_A21</strain>
    </source>
</reference>
<organism evidence="1 2">
    <name type="scientific">Muribaculum intestinale</name>
    <dbReference type="NCBI Taxonomy" id="1796646"/>
    <lineage>
        <taxon>Bacteria</taxon>
        <taxon>Pseudomonadati</taxon>
        <taxon>Bacteroidota</taxon>
        <taxon>Bacteroidia</taxon>
        <taxon>Bacteroidales</taxon>
        <taxon>Muribaculaceae</taxon>
        <taxon>Muribaculum</taxon>
    </lineage>
</organism>